<keyword evidence="1" id="KW-0812">Transmembrane</keyword>
<keyword evidence="1" id="KW-0472">Membrane</keyword>
<dbReference type="AlphaFoldDB" id="A0A135W8L8"/>
<reference evidence="2 3" key="2">
    <citation type="journal article" date="2016" name="Genome Announc.">
        <title>Draft Genome Sequence of a Biocontrol Rhizobacterium, Chryseobacterium kwangjuense Strain KJ1R5, Isolated from Pepper (Capsicum annuum).</title>
        <authorList>
            <person name="Jeong J.J."/>
            <person name="Park H."/>
            <person name="Park B.H."/>
            <person name="Mannaa M."/>
            <person name="Sang M.K."/>
            <person name="Choi I.G."/>
            <person name="Kim K.D."/>
        </authorList>
    </citation>
    <scope>NUCLEOTIDE SEQUENCE [LARGE SCALE GENOMIC DNA]</scope>
    <source>
        <strain evidence="2 3">KJ1R5</strain>
    </source>
</reference>
<feature type="transmembrane region" description="Helical" evidence="1">
    <location>
        <begin position="53"/>
        <end position="73"/>
    </location>
</feature>
<reference evidence="3" key="1">
    <citation type="submission" date="2015-12" db="EMBL/GenBank/DDBJ databases">
        <title>Genome sequence of a biocontrol rhizobacterium Chryseobacterium kwangjuense strain KJ1R5 isolated from pepper (Capsicum annuum L.).</title>
        <authorList>
            <person name="Jeong J.-J."/>
            <person name="Park H."/>
            <person name="Mannaa M."/>
            <person name="Sang M.K."/>
            <person name="Choi I.-G."/>
            <person name="Kim K.D."/>
        </authorList>
    </citation>
    <scope>NUCLEOTIDE SEQUENCE [LARGE SCALE GENOMIC DNA]</scope>
    <source>
        <strain evidence="3">KJ1R5</strain>
    </source>
</reference>
<evidence type="ECO:0000256" key="1">
    <source>
        <dbReference type="SAM" id="Phobius"/>
    </source>
</evidence>
<organism evidence="2 3">
    <name type="scientific">Chryseobacterium kwangjuense</name>
    <dbReference type="NCBI Taxonomy" id="267125"/>
    <lineage>
        <taxon>Bacteria</taxon>
        <taxon>Pseudomonadati</taxon>
        <taxon>Bacteroidota</taxon>
        <taxon>Flavobacteriia</taxon>
        <taxon>Flavobacteriales</taxon>
        <taxon>Weeksellaceae</taxon>
        <taxon>Chryseobacterium group</taxon>
        <taxon>Chryseobacterium</taxon>
    </lineage>
</organism>
<evidence type="ECO:0000313" key="2">
    <source>
        <dbReference type="EMBL" id="KXH81207.1"/>
    </source>
</evidence>
<name>A0A135W8L8_9FLAO</name>
<gene>
    <name evidence="2" type="ORF">AU378_15955</name>
</gene>
<evidence type="ECO:0000313" key="3">
    <source>
        <dbReference type="Proteomes" id="UP000070513"/>
    </source>
</evidence>
<feature type="transmembrane region" description="Helical" evidence="1">
    <location>
        <begin position="12"/>
        <end position="33"/>
    </location>
</feature>
<sequence>MKNKINTVFNYLKDNILVALLISILITIIAPFILTRKLNFIDFTNTGQIGDTIGGITAPFINIINAILIYIAFTEQLKANNLLKDQLDADKSKEKERLSDIKKLILFDLERNILPSLNQIKDEIPIFLNKKDGEILTFSDHIEFNDNIYKNVAHPDLLKIFGDDFKLVTQIYSMVGYIKKITALNISFKYPTERASMQLITLNNEQYQRIRDRNKEKIRIELQNLRDNPIEICKAKIYHILRVDDPLF</sequence>
<accession>A0A135W8L8</accession>
<dbReference type="RefSeq" id="WP_062652388.1">
    <property type="nucleotide sequence ID" value="NZ_LPUR01000016.1"/>
</dbReference>
<keyword evidence="1" id="KW-1133">Transmembrane helix</keyword>
<dbReference type="OrthoDB" id="6678638at2"/>
<proteinExistence type="predicted"/>
<dbReference type="EMBL" id="LPUR01000016">
    <property type="protein sequence ID" value="KXH81207.1"/>
    <property type="molecule type" value="Genomic_DNA"/>
</dbReference>
<dbReference type="Proteomes" id="UP000070513">
    <property type="component" value="Unassembled WGS sequence"/>
</dbReference>
<protein>
    <submittedName>
        <fullName evidence="2">Uncharacterized protein</fullName>
    </submittedName>
</protein>
<comment type="caution">
    <text evidence="2">The sequence shown here is derived from an EMBL/GenBank/DDBJ whole genome shotgun (WGS) entry which is preliminary data.</text>
</comment>